<feature type="compositionally biased region" description="Basic residues" evidence="1">
    <location>
        <begin position="184"/>
        <end position="200"/>
    </location>
</feature>
<dbReference type="Proteomes" id="UP001189429">
    <property type="component" value="Unassembled WGS sequence"/>
</dbReference>
<reference evidence="2" key="1">
    <citation type="submission" date="2023-10" db="EMBL/GenBank/DDBJ databases">
        <authorList>
            <person name="Chen Y."/>
            <person name="Shah S."/>
            <person name="Dougan E. K."/>
            <person name="Thang M."/>
            <person name="Chan C."/>
        </authorList>
    </citation>
    <scope>NUCLEOTIDE SEQUENCE [LARGE SCALE GENOMIC DNA]</scope>
</reference>
<protein>
    <submittedName>
        <fullName evidence="2">Uncharacterized protein</fullName>
    </submittedName>
</protein>
<accession>A0ABN9QM73</accession>
<evidence type="ECO:0000256" key="1">
    <source>
        <dbReference type="SAM" id="MobiDB-lite"/>
    </source>
</evidence>
<gene>
    <name evidence="2" type="ORF">PCOR1329_LOCUS12604</name>
</gene>
<evidence type="ECO:0000313" key="2">
    <source>
        <dbReference type="EMBL" id="CAK0806364.1"/>
    </source>
</evidence>
<sequence>MTSVSQPARCVLTGEPLMELVVEGVGGKTGVVPLALDGVDVTARLDGQQNVDHSGPLRGEGVGHCDGESKLEGLDVLQDFGYRQPLRGKGVGRGEGVSKLVQAAPRSWPKSPWGPSAGETVGIGVPKDVEHGEPLRGTGVGHCVFDGKLEGVDELHDVDHGNPRVARGSAIASARANWRERRAAGRRPRWTPAWRGRRPRGVRDQAGGPRRDEVQAGGHRQEGQAEEEGQGRAGDGKRPRPAHRGRRRRADQAGAQFGLRRVPRAGGPARSRPRDLAIEEIEVRAAAVELAAAGGVDPPA</sequence>
<evidence type="ECO:0000313" key="3">
    <source>
        <dbReference type="Proteomes" id="UP001189429"/>
    </source>
</evidence>
<comment type="caution">
    <text evidence="2">The sequence shown here is derived from an EMBL/GenBank/DDBJ whole genome shotgun (WGS) entry which is preliminary data.</text>
</comment>
<dbReference type="EMBL" id="CAUYUJ010003692">
    <property type="protein sequence ID" value="CAK0806364.1"/>
    <property type="molecule type" value="Genomic_DNA"/>
</dbReference>
<feature type="compositionally biased region" description="Basic and acidic residues" evidence="1">
    <location>
        <begin position="209"/>
        <end position="223"/>
    </location>
</feature>
<keyword evidence="3" id="KW-1185">Reference proteome</keyword>
<feature type="compositionally biased region" description="Basic residues" evidence="1">
    <location>
        <begin position="239"/>
        <end position="249"/>
    </location>
</feature>
<proteinExistence type="predicted"/>
<name>A0ABN9QM73_9DINO</name>
<feature type="region of interest" description="Disordered" evidence="1">
    <location>
        <begin position="177"/>
        <end position="275"/>
    </location>
</feature>
<organism evidence="2 3">
    <name type="scientific">Prorocentrum cordatum</name>
    <dbReference type="NCBI Taxonomy" id="2364126"/>
    <lineage>
        <taxon>Eukaryota</taxon>
        <taxon>Sar</taxon>
        <taxon>Alveolata</taxon>
        <taxon>Dinophyceae</taxon>
        <taxon>Prorocentrales</taxon>
        <taxon>Prorocentraceae</taxon>
        <taxon>Prorocentrum</taxon>
    </lineage>
</organism>